<reference evidence="2 3" key="1">
    <citation type="submission" date="2020-08" db="EMBL/GenBank/DDBJ databases">
        <title>Functional genomics of gut bacteria from endangered species of beetles.</title>
        <authorList>
            <person name="Carlos-Shanley C."/>
        </authorList>
    </citation>
    <scope>NUCLEOTIDE SEQUENCE [LARGE SCALE GENOMIC DNA]</scope>
    <source>
        <strain evidence="2 3">S00070</strain>
    </source>
</reference>
<dbReference type="AlphaFoldDB" id="A0A841ETI0"/>
<sequence>MRVKAFVLSPILTGLVSFIIYFVFNIFNDGFHFDKELTAAIYFFVLIPLFVQLLFVEPCLFLISYFKRVDLKTYYYFAICCCYFLTSLMVDITSSKVSIFKSIKDFVSIFSLFFFYSLVNSCFYNLFYFKHKHEDLQRE</sequence>
<keyword evidence="1" id="KW-0472">Membrane</keyword>
<evidence type="ECO:0000256" key="1">
    <source>
        <dbReference type="SAM" id="Phobius"/>
    </source>
</evidence>
<gene>
    <name evidence="2" type="ORF">HNP25_002629</name>
</gene>
<keyword evidence="1" id="KW-1133">Transmembrane helix</keyword>
<feature type="transmembrane region" description="Helical" evidence="1">
    <location>
        <begin position="75"/>
        <end position="94"/>
    </location>
</feature>
<dbReference type="EMBL" id="JACHKT010000018">
    <property type="protein sequence ID" value="MBB6003968.1"/>
    <property type="molecule type" value="Genomic_DNA"/>
</dbReference>
<keyword evidence="1" id="KW-0812">Transmembrane</keyword>
<accession>A0A841ETI0</accession>
<name>A0A841ETI0_9BACT</name>
<proteinExistence type="predicted"/>
<dbReference type="Proteomes" id="UP000524404">
    <property type="component" value="Unassembled WGS sequence"/>
</dbReference>
<protein>
    <submittedName>
        <fullName evidence="2">Uncharacterized protein</fullName>
    </submittedName>
</protein>
<organism evidence="2 3">
    <name type="scientific">Arcicella rosea</name>
    <dbReference type="NCBI Taxonomy" id="502909"/>
    <lineage>
        <taxon>Bacteria</taxon>
        <taxon>Pseudomonadati</taxon>
        <taxon>Bacteroidota</taxon>
        <taxon>Cytophagia</taxon>
        <taxon>Cytophagales</taxon>
        <taxon>Flectobacillaceae</taxon>
        <taxon>Arcicella</taxon>
    </lineage>
</organism>
<evidence type="ECO:0000313" key="3">
    <source>
        <dbReference type="Proteomes" id="UP000524404"/>
    </source>
</evidence>
<feature type="transmembrane region" description="Helical" evidence="1">
    <location>
        <begin position="106"/>
        <end position="129"/>
    </location>
</feature>
<feature type="transmembrane region" description="Helical" evidence="1">
    <location>
        <begin position="7"/>
        <end position="27"/>
    </location>
</feature>
<evidence type="ECO:0000313" key="2">
    <source>
        <dbReference type="EMBL" id="MBB6003968.1"/>
    </source>
</evidence>
<comment type="caution">
    <text evidence="2">The sequence shown here is derived from an EMBL/GenBank/DDBJ whole genome shotgun (WGS) entry which is preliminary data.</text>
</comment>
<keyword evidence="3" id="KW-1185">Reference proteome</keyword>
<feature type="transmembrane region" description="Helical" evidence="1">
    <location>
        <begin position="39"/>
        <end position="63"/>
    </location>
</feature>